<evidence type="ECO:0000256" key="5">
    <source>
        <dbReference type="SAM" id="Coils"/>
    </source>
</evidence>
<dbReference type="InterPro" id="IPR003395">
    <property type="entry name" value="RecF/RecN/SMC_N"/>
</dbReference>
<keyword evidence="4" id="KW-0539">Nucleus</keyword>
<evidence type="ECO:0000256" key="3">
    <source>
        <dbReference type="ARBA" id="ARBA00022840"/>
    </source>
</evidence>
<sequence>MQKAVDEMVKELQRLEENKVAIKKEIDKFSALLENKKRESEGIKDRLEADQAEIDGINEKEVRLKREIANGNDEIAKLKDEVKHVEAKFAEITTKIEKLKTYDIKEILADKTLEKDNKTASKKKKKNAKTATTAILGEMNENSDESDLSSSDSEEEEEREVRSTTPAASSKAAADPNDENSGILPTYSAEEITEFDSNEIQCQLNVVENERAGIEVAMNLNLIEEYRTKLRECRREGKILKEITEKRDKIRNRLDELKRLRVEEFMEGFTEIAISLKEHYQKLTMGGDADLELIDPMDPYSEGIKFCVRPKGKGWRPMNLTSGGEKTLSSLSLVFALHHFRPTPFYVMDEIDAALDAPNVMLIAHFFKERAKTAQFIIISLREQMFNLADQLIGIFKVDDCTQNVVTSGLECIEDAATATNSHEFIIGTDAEKESVIRNKLRRRLEEDEIENVAPKRARKLM</sequence>
<dbReference type="GO" id="GO:0005634">
    <property type="term" value="C:nucleus"/>
    <property type="evidence" value="ECO:0007669"/>
    <property type="project" value="UniProtKB-SubCell"/>
</dbReference>
<dbReference type="SUPFAM" id="SSF52540">
    <property type="entry name" value="P-loop containing nucleoside triphosphate hydrolases"/>
    <property type="match status" value="1"/>
</dbReference>
<dbReference type="AlphaFoldDB" id="A0A914P6E2"/>
<evidence type="ECO:0000313" key="8">
    <source>
        <dbReference type="Proteomes" id="UP000887578"/>
    </source>
</evidence>
<dbReference type="PANTHER" id="PTHR18937">
    <property type="entry name" value="STRUCTURAL MAINTENANCE OF CHROMOSOMES SMC FAMILY MEMBER"/>
    <property type="match status" value="1"/>
</dbReference>
<organism evidence="8 9">
    <name type="scientific">Panagrolaimus davidi</name>
    <dbReference type="NCBI Taxonomy" id="227884"/>
    <lineage>
        <taxon>Eukaryota</taxon>
        <taxon>Metazoa</taxon>
        <taxon>Ecdysozoa</taxon>
        <taxon>Nematoda</taxon>
        <taxon>Chromadorea</taxon>
        <taxon>Rhabditida</taxon>
        <taxon>Tylenchina</taxon>
        <taxon>Panagrolaimomorpha</taxon>
        <taxon>Panagrolaimoidea</taxon>
        <taxon>Panagrolaimidae</taxon>
        <taxon>Panagrolaimus</taxon>
    </lineage>
</organism>
<evidence type="ECO:0000313" key="9">
    <source>
        <dbReference type="WBParaSite" id="PDA_v2.g13512.t1"/>
    </source>
</evidence>
<evidence type="ECO:0000256" key="4">
    <source>
        <dbReference type="ARBA" id="ARBA00023242"/>
    </source>
</evidence>
<dbReference type="GO" id="GO:0000796">
    <property type="term" value="C:condensin complex"/>
    <property type="evidence" value="ECO:0007669"/>
    <property type="project" value="TreeGrafter"/>
</dbReference>
<dbReference type="Pfam" id="PF02463">
    <property type="entry name" value="SMC_N"/>
    <property type="match status" value="1"/>
</dbReference>
<name>A0A914P6E2_9BILA</name>
<evidence type="ECO:0000256" key="6">
    <source>
        <dbReference type="SAM" id="MobiDB-lite"/>
    </source>
</evidence>
<accession>A0A914P6E2</accession>
<evidence type="ECO:0000256" key="1">
    <source>
        <dbReference type="ARBA" id="ARBA00004123"/>
    </source>
</evidence>
<dbReference type="InterPro" id="IPR027417">
    <property type="entry name" value="P-loop_NTPase"/>
</dbReference>
<protein>
    <submittedName>
        <fullName evidence="9">RecF/RecN/SMC N-terminal domain-containing protein</fullName>
    </submittedName>
</protein>
<dbReference type="Proteomes" id="UP000887578">
    <property type="component" value="Unplaced"/>
</dbReference>
<evidence type="ECO:0000259" key="7">
    <source>
        <dbReference type="Pfam" id="PF02463"/>
    </source>
</evidence>
<feature type="coiled-coil region" evidence="5">
    <location>
        <begin position="5"/>
        <end position="95"/>
    </location>
</feature>
<dbReference type="Gene3D" id="3.40.50.300">
    <property type="entry name" value="P-loop containing nucleotide triphosphate hydrolases"/>
    <property type="match status" value="1"/>
</dbReference>
<reference evidence="9" key="1">
    <citation type="submission" date="2022-11" db="UniProtKB">
        <authorList>
            <consortium name="WormBaseParasite"/>
        </authorList>
    </citation>
    <scope>IDENTIFICATION</scope>
</reference>
<comment type="subcellular location">
    <subcellularLocation>
        <location evidence="1">Nucleus</location>
    </subcellularLocation>
</comment>
<dbReference type="GO" id="GO:0007076">
    <property type="term" value="P:mitotic chromosome condensation"/>
    <property type="evidence" value="ECO:0007669"/>
    <property type="project" value="TreeGrafter"/>
</dbReference>
<dbReference type="Gene3D" id="6.10.250.3110">
    <property type="match status" value="1"/>
</dbReference>
<dbReference type="PANTHER" id="PTHR18937:SF172">
    <property type="entry name" value="STRUCTURAL MAINTENANCE OF CHROMOSOMES PROTEIN"/>
    <property type="match status" value="1"/>
</dbReference>
<feature type="domain" description="RecF/RecN/SMC N-terminal" evidence="7">
    <location>
        <begin position="90"/>
        <end position="402"/>
    </location>
</feature>
<keyword evidence="3" id="KW-0067">ATP-binding</keyword>
<dbReference type="WBParaSite" id="PDA_v2.g13512.t1">
    <property type="protein sequence ID" value="PDA_v2.g13512.t1"/>
    <property type="gene ID" value="PDA_v2.g13512"/>
</dbReference>
<proteinExistence type="predicted"/>
<dbReference type="GO" id="GO:0005524">
    <property type="term" value="F:ATP binding"/>
    <property type="evidence" value="ECO:0007669"/>
    <property type="project" value="UniProtKB-KW"/>
</dbReference>
<evidence type="ECO:0000256" key="2">
    <source>
        <dbReference type="ARBA" id="ARBA00022741"/>
    </source>
</evidence>
<feature type="compositionally biased region" description="Acidic residues" evidence="6">
    <location>
        <begin position="141"/>
        <end position="158"/>
    </location>
</feature>
<keyword evidence="8" id="KW-1185">Reference proteome</keyword>
<feature type="region of interest" description="Disordered" evidence="6">
    <location>
        <begin position="117"/>
        <end position="184"/>
    </location>
</feature>
<keyword evidence="5" id="KW-0175">Coiled coil</keyword>
<keyword evidence="2" id="KW-0547">Nucleotide-binding</keyword>